<evidence type="ECO:0000256" key="3">
    <source>
        <dbReference type="ARBA" id="ARBA00023002"/>
    </source>
</evidence>
<keyword evidence="5" id="KW-0411">Iron-sulfur</keyword>
<dbReference type="GO" id="GO:0046872">
    <property type="term" value="F:metal ion binding"/>
    <property type="evidence" value="ECO:0007669"/>
    <property type="project" value="UniProtKB-KW"/>
</dbReference>
<evidence type="ECO:0000313" key="8">
    <source>
        <dbReference type="EMBL" id="SDP20330.1"/>
    </source>
</evidence>
<evidence type="ECO:0000256" key="2">
    <source>
        <dbReference type="ARBA" id="ARBA00022723"/>
    </source>
</evidence>
<dbReference type="GO" id="GO:0008942">
    <property type="term" value="F:nitrite reductase [NAD(P)H] activity"/>
    <property type="evidence" value="ECO:0007669"/>
    <property type="project" value="InterPro"/>
</dbReference>
<proteinExistence type="predicted"/>
<dbReference type="GO" id="GO:0004497">
    <property type="term" value="F:monooxygenase activity"/>
    <property type="evidence" value="ECO:0007669"/>
    <property type="project" value="UniProtKB-ARBA"/>
</dbReference>
<evidence type="ECO:0000259" key="7">
    <source>
        <dbReference type="PROSITE" id="PS51296"/>
    </source>
</evidence>
<feature type="domain" description="Rieske" evidence="7">
    <location>
        <begin position="20"/>
        <end position="121"/>
    </location>
</feature>
<dbReference type="InterPro" id="IPR017941">
    <property type="entry name" value="Rieske_2Fe-2S"/>
</dbReference>
<dbReference type="Gene3D" id="2.102.10.10">
    <property type="entry name" value="Rieske [2Fe-2S] iron-sulphur domain"/>
    <property type="match status" value="1"/>
</dbReference>
<organism evidence="8 9">
    <name type="scientific">Pedococcus dokdonensis</name>
    <dbReference type="NCBI Taxonomy" id="443156"/>
    <lineage>
        <taxon>Bacteria</taxon>
        <taxon>Bacillati</taxon>
        <taxon>Actinomycetota</taxon>
        <taxon>Actinomycetes</taxon>
        <taxon>Micrococcales</taxon>
        <taxon>Intrasporangiaceae</taxon>
        <taxon>Pedococcus</taxon>
    </lineage>
</organism>
<sequence>MASPVAPQLGAPQLVAPQLVALCGLKHVPTRHGAAFTVAGEPLALFRTGDRVWAVEDRNPYTGCGVAGGRLSRVGRTPVVVSPMYHLVFDLRTGACLNAVDLPQLRLRTYPVEVVAEVVHVDVTAVGRTTPVSVPLGALA</sequence>
<dbReference type="InterPro" id="IPR036922">
    <property type="entry name" value="Rieske_2Fe-2S_sf"/>
</dbReference>
<dbReference type="STRING" id="443156.SAMN04489867_1719"/>
<name>A0A1H0QT07_9MICO</name>
<evidence type="ECO:0000256" key="4">
    <source>
        <dbReference type="ARBA" id="ARBA00023004"/>
    </source>
</evidence>
<evidence type="ECO:0000313" key="9">
    <source>
        <dbReference type="Proteomes" id="UP000199077"/>
    </source>
</evidence>
<keyword evidence="3" id="KW-0560">Oxidoreductase</keyword>
<keyword evidence="6" id="KW-0534">Nitrate assimilation</keyword>
<dbReference type="AlphaFoldDB" id="A0A1H0QT07"/>
<dbReference type="Pfam" id="PF13806">
    <property type="entry name" value="Rieske_2"/>
    <property type="match status" value="1"/>
</dbReference>
<dbReference type="GO" id="GO:0051537">
    <property type="term" value="F:2 iron, 2 sulfur cluster binding"/>
    <property type="evidence" value="ECO:0007669"/>
    <property type="project" value="UniProtKB-KW"/>
</dbReference>
<keyword evidence="2" id="KW-0479">Metal-binding</keyword>
<protein>
    <submittedName>
        <fullName evidence="8">Nitrite reductase (NADH) small subunit</fullName>
    </submittedName>
</protein>
<reference evidence="9" key="1">
    <citation type="submission" date="2016-10" db="EMBL/GenBank/DDBJ databases">
        <authorList>
            <person name="Varghese N."/>
            <person name="Submissions S."/>
        </authorList>
    </citation>
    <scope>NUCLEOTIDE SEQUENCE [LARGE SCALE GENOMIC DNA]</scope>
    <source>
        <strain evidence="9">DSM 22329</strain>
    </source>
</reference>
<dbReference type="GO" id="GO:0016705">
    <property type="term" value="F:oxidoreductase activity, acting on paired donors, with incorporation or reduction of molecular oxygen"/>
    <property type="evidence" value="ECO:0007669"/>
    <property type="project" value="UniProtKB-ARBA"/>
</dbReference>
<evidence type="ECO:0000256" key="5">
    <source>
        <dbReference type="ARBA" id="ARBA00023014"/>
    </source>
</evidence>
<dbReference type="GO" id="GO:0042128">
    <property type="term" value="P:nitrate assimilation"/>
    <property type="evidence" value="ECO:0007669"/>
    <property type="project" value="UniProtKB-KW"/>
</dbReference>
<dbReference type="Proteomes" id="UP000199077">
    <property type="component" value="Chromosome I"/>
</dbReference>
<keyword evidence="4" id="KW-0408">Iron</keyword>
<evidence type="ECO:0000256" key="6">
    <source>
        <dbReference type="ARBA" id="ARBA00023063"/>
    </source>
</evidence>
<dbReference type="PROSITE" id="PS51300">
    <property type="entry name" value="NIRD"/>
    <property type="match status" value="1"/>
</dbReference>
<dbReference type="SUPFAM" id="SSF50022">
    <property type="entry name" value="ISP domain"/>
    <property type="match status" value="1"/>
</dbReference>
<keyword evidence="1" id="KW-0001">2Fe-2S</keyword>
<dbReference type="EMBL" id="LT629711">
    <property type="protein sequence ID" value="SDP20330.1"/>
    <property type="molecule type" value="Genomic_DNA"/>
</dbReference>
<evidence type="ECO:0000256" key="1">
    <source>
        <dbReference type="ARBA" id="ARBA00022714"/>
    </source>
</evidence>
<keyword evidence="9" id="KW-1185">Reference proteome</keyword>
<gene>
    <name evidence="8" type="ORF">SAMN04489867_1719</name>
</gene>
<dbReference type="PROSITE" id="PS51296">
    <property type="entry name" value="RIESKE"/>
    <property type="match status" value="1"/>
</dbReference>
<dbReference type="InterPro" id="IPR012748">
    <property type="entry name" value="Rieske-like_NirD"/>
</dbReference>
<accession>A0A1H0QT07</accession>